<dbReference type="GO" id="GO:0016020">
    <property type="term" value="C:membrane"/>
    <property type="evidence" value="ECO:0007669"/>
    <property type="project" value="GOC"/>
</dbReference>
<proteinExistence type="inferred from homology"/>
<evidence type="ECO:0000259" key="14">
    <source>
        <dbReference type="Pfam" id="PF00155"/>
    </source>
</evidence>
<dbReference type="OrthoDB" id="3168162at2759"/>
<comment type="similarity">
    <text evidence="4">Belongs to the class-II pyridoxal-phosphate-dependent aminotransferase family.</text>
</comment>
<keyword evidence="6" id="KW-0808">Transferase</keyword>
<evidence type="ECO:0000256" key="7">
    <source>
        <dbReference type="ARBA" id="ARBA00022898"/>
    </source>
</evidence>
<dbReference type="Proteomes" id="UP000008281">
    <property type="component" value="Unassembled WGS sequence"/>
</dbReference>
<evidence type="ECO:0000256" key="4">
    <source>
        <dbReference type="ARBA" id="ARBA00008392"/>
    </source>
</evidence>
<sequence length="218" mass="24387">MDTLFAPGCTMGKFLYARCKVVMPLGIQVPSIRVTEHFSVPMDDVDMIMASLENGIASTGGFCVGRSFVVGHQRLSGLGYCFSASLPPLLTTAASEAIAIIDEQPERVQRVTQLSIDGQRKLENALKNTKFLVQACPESPMKHLYYCGDDETVADRKLNELVEKVFEENRLLVTRARYLDKEEIFKCRPSIRVMFQYDLTEEEIERAVEAIGAAARQL</sequence>
<evidence type="ECO:0000256" key="6">
    <source>
        <dbReference type="ARBA" id="ARBA00022679"/>
    </source>
</evidence>
<accession>E3NBA5</accession>
<comment type="pathway">
    <text evidence="2">Lipid metabolism; sphingolipid metabolism.</text>
</comment>
<dbReference type="EMBL" id="DS268583">
    <property type="protein sequence ID" value="EFO91865.1"/>
    <property type="molecule type" value="Genomic_DNA"/>
</dbReference>
<dbReference type="OMA" id="ADCDMIV"/>
<evidence type="ECO:0000256" key="10">
    <source>
        <dbReference type="ARBA" id="ARBA00023315"/>
    </source>
</evidence>
<name>E3NBA5_CAERE</name>
<dbReference type="GO" id="GO:0046512">
    <property type="term" value="P:sphingosine biosynthetic process"/>
    <property type="evidence" value="ECO:0007669"/>
    <property type="project" value="TreeGrafter"/>
</dbReference>
<dbReference type="eggNOG" id="KOG1358">
    <property type="taxonomic scope" value="Eukaryota"/>
</dbReference>
<evidence type="ECO:0000256" key="3">
    <source>
        <dbReference type="ARBA" id="ARBA00004991"/>
    </source>
</evidence>
<protein>
    <recommendedName>
        <fullName evidence="11">Serine palmitoyltransferase 1</fullName>
        <ecNumber evidence="5">2.3.1.50</ecNumber>
    </recommendedName>
    <alternativeName>
        <fullName evidence="12">Long chain base biosynthesis protein 1</fullName>
    </alternativeName>
    <alternativeName>
        <fullName evidence="13">Serine-palmitoyl-CoA transferase 1</fullName>
    </alternativeName>
</protein>
<evidence type="ECO:0000313" key="15">
    <source>
        <dbReference type="EMBL" id="EFO91865.1"/>
    </source>
</evidence>
<evidence type="ECO:0000256" key="2">
    <source>
        <dbReference type="ARBA" id="ARBA00004760"/>
    </source>
</evidence>
<comment type="pathway">
    <text evidence="3">Sphingolipid metabolism.</text>
</comment>
<keyword evidence="10" id="KW-0012">Acyltransferase</keyword>
<keyword evidence="9" id="KW-0443">Lipid metabolism</keyword>
<organism evidence="16">
    <name type="scientific">Caenorhabditis remanei</name>
    <name type="common">Caenorhabditis vulgaris</name>
    <dbReference type="NCBI Taxonomy" id="31234"/>
    <lineage>
        <taxon>Eukaryota</taxon>
        <taxon>Metazoa</taxon>
        <taxon>Ecdysozoa</taxon>
        <taxon>Nematoda</taxon>
        <taxon>Chromadorea</taxon>
        <taxon>Rhabditida</taxon>
        <taxon>Rhabditina</taxon>
        <taxon>Rhabditomorpha</taxon>
        <taxon>Rhabditoidea</taxon>
        <taxon>Rhabditidae</taxon>
        <taxon>Peloderinae</taxon>
        <taxon>Caenorhabditis</taxon>
    </lineage>
</organism>
<dbReference type="GO" id="GO:0005783">
    <property type="term" value="C:endoplasmic reticulum"/>
    <property type="evidence" value="ECO:0007669"/>
    <property type="project" value="TreeGrafter"/>
</dbReference>
<gene>
    <name evidence="15" type="ORF">CRE_08550</name>
</gene>
<dbReference type="InterPro" id="IPR015421">
    <property type="entry name" value="PyrdxlP-dep_Trfase_major"/>
</dbReference>
<dbReference type="Pfam" id="PF00155">
    <property type="entry name" value="Aminotran_1_2"/>
    <property type="match status" value="1"/>
</dbReference>
<keyword evidence="8" id="KW-0746">Sphingolipid metabolism</keyword>
<dbReference type="InParanoid" id="E3NBA5"/>
<dbReference type="GO" id="GO:0046513">
    <property type="term" value="P:ceramide biosynthetic process"/>
    <property type="evidence" value="ECO:0007669"/>
    <property type="project" value="TreeGrafter"/>
</dbReference>
<evidence type="ECO:0000313" key="16">
    <source>
        <dbReference type="Proteomes" id="UP000008281"/>
    </source>
</evidence>
<evidence type="ECO:0000256" key="1">
    <source>
        <dbReference type="ARBA" id="ARBA00001933"/>
    </source>
</evidence>
<feature type="domain" description="Aminotransferase class I/classII large" evidence="14">
    <location>
        <begin position="46"/>
        <end position="211"/>
    </location>
</feature>
<evidence type="ECO:0000256" key="8">
    <source>
        <dbReference type="ARBA" id="ARBA00022919"/>
    </source>
</evidence>
<dbReference type="SUPFAM" id="SSF53383">
    <property type="entry name" value="PLP-dependent transferases"/>
    <property type="match status" value="1"/>
</dbReference>
<dbReference type="STRING" id="31234.E3NBA5"/>
<evidence type="ECO:0000256" key="9">
    <source>
        <dbReference type="ARBA" id="ARBA00023098"/>
    </source>
</evidence>
<evidence type="ECO:0000256" key="5">
    <source>
        <dbReference type="ARBA" id="ARBA00013220"/>
    </source>
</evidence>
<keyword evidence="7" id="KW-0663">Pyridoxal phosphate</keyword>
<dbReference type="Gene3D" id="3.40.640.10">
    <property type="entry name" value="Type I PLP-dependent aspartate aminotransferase-like (Major domain)"/>
    <property type="match status" value="1"/>
</dbReference>
<dbReference type="GO" id="GO:0004758">
    <property type="term" value="F:serine C-palmitoyltransferase activity"/>
    <property type="evidence" value="ECO:0007669"/>
    <property type="project" value="UniProtKB-EC"/>
</dbReference>
<dbReference type="PANTHER" id="PTHR13693:SF2">
    <property type="entry name" value="SERINE PALMITOYLTRANSFERASE 1"/>
    <property type="match status" value="1"/>
</dbReference>
<dbReference type="GO" id="GO:0030170">
    <property type="term" value="F:pyridoxal phosphate binding"/>
    <property type="evidence" value="ECO:0007669"/>
    <property type="project" value="InterPro"/>
</dbReference>
<dbReference type="InterPro" id="IPR004839">
    <property type="entry name" value="Aminotransferase_I/II_large"/>
</dbReference>
<dbReference type="EC" id="2.3.1.50" evidence="5"/>
<dbReference type="AlphaFoldDB" id="E3NBA5"/>
<comment type="cofactor">
    <cofactor evidence="1">
        <name>pyridoxal 5'-phosphate</name>
        <dbReference type="ChEBI" id="CHEBI:597326"/>
    </cofactor>
</comment>
<reference evidence="15" key="1">
    <citation type="submission" date="2007-07" db="EMBL/GenBank/DDBJ databases">
        <title>PCAP assembly of the Caenorhabditis remanei genome.</title>
        <authorList>
            <consortium name="The Caenorhabditis remanei Sequencing Consortium"/>
            <person name="Wilson R.K."/>
        </authorList>
    </citation>
    <scope>NUCLEOTIDE SEQUENCE [LARGE SCALE GENOMIC DNA]</scope>
    <source>
        <strain evidence="15">PB4641</strain>
    </source>
</reference>
<dbReference type="InterPro" id="IPR015424">
    <property type="entry name" value="PyrdxlP-dep_Trfase"/>
</dbReference>
<dbReference type="PANTHER" id="PTHR13693">
    <property type="entry name" value="CLASS II AMINOTRANSFERASE/8-AMINO-7-OXONONANOATE SYNTHASE"/>
    <property type="match status" value="1"/>
</dbReference>
<dbReference type="HOGENOM" id="CLU_102321_0_0_1"/>
<evidence type="ECO:0000256" key="11">
    <source>
        <dbReference type="ARBA" id="ARBA00041066"/>
    </source>
</evidence>
<evidence type="ECO:0000256" key="13">
    <source>
        <dbReference type="ARBA" id="ARBA00042649"/>
    </source>
</evidence>
<evidence type="ECO:0000256" key="12">
    <source>
        <dbReference type="ARBA" id="ARBA00041765"/>
    </source>
</evidence>
<keyword evidence="16" id="KW-1185">Reference proteome</keyword>
<dbReference type="InterPro" id="IPR050087">
    <property type="entry name" value="AON_synthase_class-II"/>
</dbReference>